<evidence type="ECO:0000256" key="8">
    <source>
        <dbReference type="ARBA" id="ARBA00023285"/>
    </source>
</evidence>
<comment type="similarity">
    <text evidence="3">Belongs to the methylmalonyl-CoA mutase family.</text>
</comment>
<dbReference type="PATRIC" id="fig|48936.3.peg.925"/>
<dbReference type="PROSITE" id="PS51332">
    <property type="entry name" value="B12_BINDING"/>
    <property type="match status" value="1"/>
</dbReference>
<dbReference type="InterPro" id="IPR006098">
    <property type="entry name" value="MMCoA_mutase_a_cat"/>
</dbReference>
<keyword evidence="5" id="KW-0846">Cobalamin</keyword>
<evidence type="ECO:0000313" key="11">
    <source>
        <dbReference type="EMBL" id="KHS48829.1"/>
    </source>
</evidence>
<keyword evidence="7 11" id="KW-0413">Isomerase</keyword>
<evidence type="ECO:0000256" key="4">
    <source>
        <dbReference type="ARBA" id="ARBA00012398"/>
    </source>
</evidence>
<feature type="domain" description="B12-binding" evidence="10">
    <location>
        <begin position="574"/>
        <end position="706"/>
    </location>
</feature>
<dbReference type="GO" id="GO:0019678">
    <property type="term" value="P:propionate metabolic process, methylmalonyl pathway"/>
    <property type="evidence" value="ECO:0007669"/>
    <property type="project" value="TreeGrafter"/>
</dbReference>
<evidence type="ECO:0000256" key="7">
    <source>
        <dbReference type="ARBA" id="ARBA00023235"/>
    </source>
</evidence>
<dbReference type="NCBIfam" id="TIGR00641">
    <property type="entry name" value="acid_CoA_mut_N"/>
    <property type="match status" value="1"/>
</dbReference>
<comment type="caution">
    <text evidence="11">The sequence shown here is derived from an EMBL/GenBank/DDBJ whole genome shotgun (WGS) entry which is preliminary data.</text>
</comment>
<organism evidence="11 12">
    <name type="scientific">Novosphingobium subterraneum</name>
    <dbReference type="NCBI Taxonomy" id="48936"/>
    <lineage>
        <taxon>Bacteria</taxon>
        <taxon>Pseudomonadati</taxon>
        <taxon>Pseudomonadota</taxon>
        <taxon>Alphaproteobacteria</taxon>
        <taxon>Sphingomonadales</taxon>
        <taxon>Sphingomonadaceae</taxon>
        <taxon>Novosphingobium</taxon>
    </lineage>
</organism>
<dbReference type="RefSeq" id="WP_039331976.1">
    <property type="nucleotide sequence ID" value="NZ_JRVC01000003.1"/>
</dbReference>
<dbReference type="CDD" id="cd03679">
    <property type="entry name" value="MM_CoA_mutase_alpha_like"/>
    <property type="match status" value="1"/>
</dbReference>
<dbReference type="InterPro" id="IPR036724">
    <property type="entry name" value="Cobalamin-bd_sf"/>
</dbReference>
<dbReference type="PANTHER" id="PTHR48101:SF4">
    <property type="entry name" value="METHYLMALONYL-COA MUTASE, MITOCHONDRIAL"/>
    <property type="match status" value="1"/>
</dbReference>
<dbReference type="PROSITE" id="PS00544">
    <property type="entry name" value="METMALONYL_COA_MUTASE"/>
    <property type="match status" value="1"/>
</dbReference>
<dbReference type="Proteomes" id="UP000031338">
    <property type="component" value="Unassembled WGS sequence"/>
</dbReference>
<dbReference type="FunFam" id="3.20.20.240:FF:000001">
    <property type="entry name" value="Probable methylmalonyl-coa mutase"/>
    <property type="match status" value="1"/>
</dbReference>
<reference evidence="11 12" key="1">
    <citation type="submission" date="2014-10" db="EMBL/GenBank/DDBJ databases">
        <title>Draft genome sequence of Novosphingobium subterraneum DSM 12447.</title>
        <authorList>
            <person name="Gan H.M."/>
            <person name="Gan H.Y."/>
            <person name="Savka M.A."/>
        </authorList>
    </citation>
    <scope>NUCLEOTIDE SEQUENCE [LARGE SCALE GENOMIC DNA]</scope>
    <source>
        <strain evidence="11 12">DSM 12447</strain>
    </source>
</reference>
<dbReference type="SUPFAM" id="SSF51703">
    <property type="entry name" value="Cobalamin (vitamin B12)-dependent enzymes"/>
    <property type="match status" value="1"/>
</dbReference>
<dbReference type="PANTHER" id="PTHR48101">
    <property type="entry name" value="METHYLMALONYL-COA MUTASE, MITOCHONDRIAL-RELATED"/>
    <property type="match status" value="1"/>
</dbReference>
<evidence type="ECO:0000256" key="6">
    <source>
        <dbReference type="ARBA" id="ARBA00022723"/>
    </source>
</evidence>
<dbReference type="GO" id="GO:0046872">
    <property type="term" value="F:metal ion binding"/>
    <property type="evidence" value="ECO:0007669"/>
    <property type="project" value="UniProtKB-KW"/>
</dbReference>
<comment type="pathway">
    <text evidence="2">Metabolic intermediate metabolism; propanoyl-CoA degradation; succinyl-CoA from propanoyl-CoA: step 3/3.</text>
</comment>
<evidence type="ECO:0000256" key="2">
    <source>
        <dbReference type="ARBA" id="ARBA00005146"/>
    </source>
</evidence>
<dbReference type="InterPro" id="IPR006159">
    <property type="entry name" value="Acid_CoA_mut_C"/>
</dbReference>
<evidence type="ECO:0000256" key="5">
    <source>
        <dbReference type="ARBA" id="ARBA00022628"/>
    </source>
</evidence>
<dbReference type="NCBIfam" id="TIGR00640">
    <property type="entry name" value="acid_CoA_mut_C"/>
    <property type="match status" value="1"/>
</dbReference>
<dbReference type="InterPro" id="IPR016176">
    <property type="entry name" value="Cbl-dep_enz_cat"/>
</dbReference>
<accession>A0A0B9A0F7</accession>
<dbReference type="Gene3D" id="3.40.50.280">
    <property type="entry name" value="Cobalamin-binding domain"/>
    <property type="match status" value="1"/>
</dbReference>
<protein>
    <recommendedName>
        <fullName evidence="9">Methylmalonyl-CoA mutase</fullName>
        <ecNumber evidence="4">5.4.99.2</ecNumber>
    </recommendedName>
</protein>
<keyword evidence="12" id="KW-1185">Reference proteome</keyword>
<comment type="cofactor">
    <cofactor evidence="1">
        <name>adenosylcob(III)alamin</name>
        <dbReference type="ChEBI" id="CHEBI:18408"/>
    </cofactor>
</comment>
<dbReference type="CDD" id="cd02071">
    <property type="entry name" value="MM_CoA_mut_B12_BD"/>
    <property type="match status" value="1"/>
</dbReference>
<dbReference type="Gene3D" id="3.20.20.240">
    <property type="entry name" value="Methylmalonyl-CoA mutase"/>
    <property type="match status" value="1"/>
</dbReference>
<dbReference type="Pfam" id="PF01642">
    <property type="entry name" value="MM_CoA_mutase"/>
    <property type="match status" value="1"/>
</dbReference>
<dbReference type="GO" id="GO:0005737">
    <property type="term" value="C:cytoplasm"/>
    <property type="evidence" value="ECO:0007669"/>
    <property type="project" value="TreeGrafter"/>
</dbReference>
<dbReference type="GO" id="GO:0031419">
    <property type="term" value="F:cobalamin binding"/>
    <property type="evidence" value="ECO:0007669"/>
    <property type="project" value="UniProtKB-KW"/>
</dbReference>
<dbReference type="InterPro" id="IPR006158">
    <property type="entry name" value="Cobalamin-bd"/>
</dbReference>
<evidence type="ECO:0000313" key="12">
    <source>
        <dbReference type="Proteomes" id="UP000031338"/>
    </source>
</evidence>
<dbReference type="AlphaFoldDB" id="A0A0B9A0F7"/>
<dbReference type="STRING" id="48936.NJ75_00913"/>
<keyword evidence="8" id="KW-0170">Cobalt</keyword>
<evidence type="ECO:0000259" key="10">
    <source>
        <dbReference type="PROSITE" id="PS51332"/>
    </source>
</evidence>
<sequence>MTDKTLADWQAAAAKEVKGKDLTWQTPEGIAVKPLYTAEDVKADPGLPGFAPFTRGVRASMYAGRPWTIRQYAGFSTAEESNAFYRRNLAAGQKGLSVAFDLATHRGYDSDHPRVVGDVGKAGVAIDSVEDMKILFDGIPLDQMSVSMTMNGAVIPILAFFIVAGEEQGVDRKLLDGTIQNDILKEFMVRNTYIYPPEPSMRIISDIFGYTSREMPKFNSISISGYHMQEAGATQVQELAFTIADGMEYVKYGVASGLDIDKFAGRLSFFFAIGMNFFMEVAKLRAARVLWHRVMTKLGAQDERSKMLRTHCQTSGVSLQEQDPYNNVIRTTIEAMAAMLGGTQSLHTNALDEAIALPTDFSARIARNTQIVIQEETGMCNVVDPLGGSYYIEALTQELVDKAWEIIERVEANGGMAKAVAAGWPKAMIEEAAAGRQARVDRGEDVIVGVNKYRLASEDKLETLEVDNHVVREAQIARIKRVRETRDETKCRAALNALTEGAKTGGNLLELAVEAARHRATLGEISDAMEVVFGRHGTFPTPVKGVYGSAYAGDSRYQQVLDGVEAVTRRLGRKPRMLVAKMGQDGHDRGANVIASAFGDMGFEVTSGPLFQTPEEAAALALEKDVDAVGASSLAAGHKTLIPELIGHLKAAGRADIKVVAGGVIPPQDYDFLREAGVQGIYGPGSNVVECAADMLRLLGHNMPPPGSEIDAA</sequence>
<name>A0A0B9A0F7_9SPHN</name>
<dbReference type="Pfam" id="PF02310">
    <property type="entry name" value="B12-binding"/>
    <property type="match status" value="1"/>
</dbReference>
<gene>
    <name evidence="11" type="ORF">NJ75_00913</name>
</gene>
<keyword evidence="6" id="KW-0479">Metal-binding</keyword>
<dbReference type="EMBL" id="JRVC01000003">
    <property type="protein sequence ID" value="KHS48829.1"/>
    <property type="molecule type" value="Genomic_DNA"/>
</dbReference>
<dbReference type="NCBIfam" id="NF006944">
    <property type="entry name" value="PRK09426.1"/>
    <property type="match status" value="1"/>
</dbReference>
<dbReference type="EC" id="5.4.99.2" evidence="4"/>
<evidence type="ECO:0000256" key="1">
    <source>
        <dbReference type="ARBA" id="ARBA00001922"/>
    </source>
</evidence>
<proteinExistence type="inferred from homology"/>
<dbReference type="SUPFAM" id="SSF52242">
    <property type="entry name" value="Cobalamin (vitamin B12)-binding domain"/>
    <property type="match status" value="1"/>
</dbReference>
<evidence type="ECO:0000256" key="9">
    <source>
        <dbReference type="ARBA" id="ARBA00072363"/>
    </source>
</evidence>
<dbReference type="InterPro" id="IPR058549">
    <property type="entry name" value="MeMalonylCoA_mutase_a/b_site"/>
</dbReference>
<evidence type="ECO:0000256" key="3">
    <source>
        <dbReference type="ARBA" id="ARBA00008465"/>
    </source>
</evidence>
<dbReference type="InterPro" id="IPR006099">
    <property type="entry name" value="MeMalonylCoA_mutase_a/b_cat"/>
</dbReference>
<dbReference type="GO" id="GO:0004494">
    <property type="term" value="F:methylmalonyl-CoA mutase activity"/>
    <property type="evidence" value="ECO:0007669"/>
    <property type="project" value="UniProtKB-EC"/>
</dbReference>